<dbReference type="PANTHER" id="PTHR12400">
    <property type="entry name" value="INOSITOL POLYPHOSPHATE KINASE"/>
    <property type="match status" value="1"/>
</dbReference>
<dbReference type="PANTHER" id="PTHR12400:SF51">
    <property type="entry name" value="INOSITOL POLYPHOSPHATE MULTIKINASE"/>
    <property type="match status" value="1"/>
</dbReference>
<comment type="catalytic activity">
    <reaction evidence="7">
        <text>1D-myo-inositol 1,3,4,6-tetrakisphosphate + ATP = 1D-myo-inositol 1,3,4,5,6-pentakisphosphate + ADP + H(+)</text>
        <dbReference type="Rhea" id="RHEA:12717"/>
        <dbReference type="ChEBI" id="CHEBI:15378"/>
        <dbReference type="ChEBI" id="CHEBI:30616"/>
        <dbReference type="ChEBI" id="CHEBI:57660"/>
        <dbReference type="ChEBI" id="CHEBI:57733"/>
        <dbReference type="ChEBI" id="CHEBI:456216"/>
        <dbReference type="EC" id="2.7.1.140"/>
    </reaction>
</comment>
<evidence type="ECO:0000256" key="7">
    <source>
        <dbReference type="ARBA" id="ARBA00036525"/>
    </source>
</evidence>
<proteinExistence type="inferred from homology"/>
<keyword evidence="4 8" id="KW-0418">Kinase</keyword>
<dbReference type="GO" id="GO:0032958">
    <property type="term" value="P:inositol phosphate biosynthetic process"/>
    <property type="evidence" value="ECO:0007669"/>
    <property type="project" value="InterPro"/>
</dbReference>
<evidence type="ECO:0000256" key="1">
    <source>
        <dbReference type="ARBA" id="ARBA00007374"/>
    </source>
</evidence>
<dbReference type="EMBL" id="BGZK01000092">
    <property type="protein sequence ID" value="GBP18056.1"/>
    <property type="molecule type" value="Genomic_DNA"/>
</dbReference>
<dbReference type="SUPFAM" id="SSF56104">
    <property type="entry name" value="SAICAR synthase-like"/>
    <property type="match status" value="1"/>
</dbReference>
<evidence type="ECO:0000313" key="9">
    <source>
        <dbReference type="EMBL" id="GBP18056.1"/>
    </source>
</evidence>
<name>A0A4C1TWM8_EUMVA</name>
<accession>A0A4C1TWM8</accession>
<gene>
    <name evidence="9" type="primary">Ipmk</name>
    <name evidence="9" type="ORF">EVAR_17003_1</name>
</gene>
<keyword evidence="3" id="KW-0547">Nucleotide-binding</keyword>
<evidence type="ECO:0000256" key="5">
    <source>
        <dbReference type="ARBA" id="ARBA00022840"/>
    </source>
</evidence>
<dbReference type="InterPro" id="IPR038286">
    <property type="entry name" value="IPK_sf"/>
</dbReference>
<dbReference type="EC" id="2.7.-.-" evidence="8"/>
<dbReference type="InterPro" id="IPR005522">
    <property type="entry name" value="IPK"/>
</dbReference>
<protein>
    <recommendedName>
        <fullName evidence="8">Kinase</fullName>
        <ecNumber evidence="8">2.7.-.-</ecNumber>
    </recommendedName>
</protein>
<evidence type="ECO:0000256" key="2">
    <source>
        <dbReference type="ARBA" id="ARBA00022679"/>
    </source>
</evidence>
<keyword evidence="10" id="KW-1185">Reference proteome</keyword>
<dbReference type="AlphaFoldDB" id="A0A4C1TWM8"/>
<dbReference type="STRING" id="151549.A0A4C1TWM8"/>
<evidence type="ECO:0000256" key="3">
    <source>
        <dbReference type="ARBA" id="ARBA00022741"/>
    </source>
</evidence>
<comment type="caution">
    <text evidence="9">The sequence shown here is derived from an EMBL/GenBank/DDBJ whole genome shotgun (WGS) entry which is preliminary data.</text>
</comment>
<reference evidence="9 10" key="1">
    <citation type="journal article" date="2019" name="Commun. Biol.">
        <title>The bagworm genome reveals a unique fibroin gene that provides high tensile strength.</title>
        <authorList>
            <person name="Kono N."/>
            <person name="Nakamura H."/>
            <person name="Ohtoshi R."/>
            <person name="Tomita M."/>
            <person name="Numata K."/>
            <person name="Arakawa K."/>
        </authorList>
    </citation>
    <scope>NUCLEOTIDE SEQUENCE [LARGE SCALE GENOMIC DNA]</scope>
</reference>
<evidence type="ECO:0000313" key="10">
    <source>
        <dbReference type="Proteomes" id="UP000299102"/>
    </source>
</evidence>
<comment type="similarity">
    <text evidence="1 8">Belongs to the inositol phosphokinase (IPK) family.</text>
</comment>
<evidence type="ECO:0000256" key="6">
    <source>
        <dbReference type="ARBA" id="ARBA00036164"/>
    </source>
</evidence>
<dbReference type="OrthoDB" id="338650at2759"/>
<dbReference type="Proteomes" id="UP000299102">
    <property type="component" value="Unassembled WGS sequence"/>
</dbReference>
<dbReference type="GO" id="GO:0047326">
    <property type="term" value="F:inositol-1,3,4,6-tetrakisphosphate 5-kinase activity"/>
    <property type="evidence" value="ECO:0007669"/>
    <property type="project" value="RHEA"/>
</dbReference>
<dbReference type="GO" id="GO:0008440">
    <property type="term" value="F:inositol-1,4,5-trisphosphate 3-kinase activity"/>
    <property type="evidence" value="ECO:0007669"/>
    <property type="project" value="TreeGrafter"/>
</dbReference>
<organism evidence="9 10">
    <name type="scientific">Eumeta variegata</name>
    <name type="common">Bagworm moth</name>
    <name type="synonym">Eumeta japonica</name>
    <dbReference type="NCBI Taxonomy" id="151549"/>
    <lineage>
        <taxon>Eukaryota</taxon>
        <taxon>Metazoa</taxon>
        <taxon>Ecdysozoa</taxon>
        <taxon>Arthropoda</taxon>
        <taxon>Hexapoda</taxon>
        <taxon>Insecta</taxon>
        <taxon>Pterygota</taxon>
        <taxon>Neoptera</taxon>
        <taxon>Endopterygota</taxon>
        <taxon>Lepidoptera</taxon>
        <taxon>Glossata</taxon>
        <taxon>Ditrysia</taxon>
        <taxon>Tineoidea</taxon>
        <taxon>Psychidae</taxon>
        <taxon>Oiketicinae</taxon>
        <taxon>Eumeta</taxon>
    </lineage>
</organism>
<dbReference type="Gene3D" id="3.30.470.160">
    <property type="entry name" value="Inositol polyphosphate kinase"/>
    <property type="match status" value="1"/>
</dbReference>
<keyword evidence="2 8" id="KW-0808">Transferase</keyword>
<evidence type="ECO:0000256" key="4">
    <source>
        <dbReference type="ARBA" id="ARBA00022777"/>
    </source>
</evidence>
<evidence type="ECO:0000256" key="8">
    <source>
        <dbReference type="RuleBase" id="RU363090"/>
    </source>
</evidence>
<keyword evidence="5" id="KW-0067">ATP-binding</keyword>
<comment type="catalytic activity">
    <reaction evidence="6">
        <text>1D-myo-inositol 1,4,5-trisphosphate + 2 ATP = 1D-myo-inositol 1,3,4,5,6-pentakisphosphate + 2 ADP + 2 H(+)</text>
        <dbReference type="Rhea" id="RHEA:32359"/>
        <dbReference type="ChEBI" id="CHEBI:15378"/>
        <dbReference type="ChEBI" id="CHEBI:30616"/>
        <dbReference type="ChEBI" id="CHEBI:57733"/>
        <dbReference type="ChEBI" id="CHEBI:203600"/>
        <dbReference type="ChEBI" id="CHEBI:456216"/>
        <dbReference type="EC" id="2.7.1.151"/>
    </reaction>
</comment>
<dbReference type="GO" id="GO:0005524">
    <property type="term" value="F:ATP binding"/>
    <property type="evidence" value="ECO:0007669"/>
    <property type="project" value="UniProtKB-KW"/>
</dbReference>
<dbReference type="GO" id="GO:0005737">
    <property type="term" value="C:cytoplasm"/>
    <property type="evidence" value="ECO:0007669"/>
    <property type="project" value="TreeGrafter"/>
</dbReference>
<dbReference type="Pfam" id="PF03770">
    <property type="entry name" value="IPK"/>
    <property type="match status" value="1"/>
</dbReference>
<dbReference type="GO" id="GO:0005634">
    <property type="term" value="C:nucleus"/>
    <property type="evidence" value="ECO:0007669"/>
    <property type="project" value="TreeGrafter"/>
</dbReference>
<sequence length="434" mass="49925">MNDETVRVRRQRSIYQVHYGLKKEVKKEMAKPIPYLNPGADITAYNSQVAGHRQTENNKYLGLLQCNNGTVMKPILQESQQREVDFYKRVSTSDDPDLVELRKYIPKYFGCKKYTYDGHENEYIILEDLTVRMLEPCVMDVKIGKRTWDPLATPDKIEREKSKYAACKNEYRFCIPGFQVFKLSNGQLRKYGKDYGKKLQGQMVIEAIRTYLNGAGESGVCRALLLQFLAQLWKIQRWASRQCALRLYATSLLLVYDAERVRRCCRDNDLFAFKLKCTSPAPGARRRSIHSMHSVETAGSNFSGQITAKGPQYKRVQSVSTTPLGLVQSSFVPPNTASNSPWSEALNKLHHNHSFDHNYDDKLSKIKMNYRAVLDQLSSDEPTPNWGTVMIIDFAHAFFNDDDEAAVDDNFKEGIDNFVRIFETLLRETDDQVF</sequence>